<dbReference type="PANTHER" id="PTHR43280">
    <property type="entry name" value="ARAC-FAMILY TRANSCRIPTIONAL REGULATOR"/>
    <property type="match status" value="1"/>
</dbReference>
<name>A0A0B8T2L7_9SPHI</name>
<proteinExistence type="predicted"/>
<evidence type="ECO:0000313" key="6">
    <source>
        <dbReference type="Proteomes" id="UP000031802"/>
    </source>
</evidence>
<dbReference type="SMART" id="SM00342">
    <property type="entry name" value="HTH_ARAC"/>
    <property type="match status" value="1"/>
</dbReference>
<dbReference type="InterPro" id="IPR018062">
    <property type="entry name" value="HTH_AraC-typ_CS"/>
</dbReference>
<dbReference type="PATRIC" id="fig|1229276.3.peg.709"/>
<protein>
    <submittedName>
        <fullName evidence="5">Transcriptional regulator, AraC family</fullName>
    </submittedName>
</protein>
<dbReference type="PROSITE" id="PS00041">
    <property type="entry name" value="HTH_ARAC_FAMILY_1"/>
    <property type="match status" value="1"/>
</dbReference>
<keyword evidence="1" id="KW-0805">Transcription regulation</keyword>
<reference evidence="6" key="1">
    <citation type="submission" date="2014-04" db="EMBL/GenBank/DDBJ databases">
        <title>Whole-Genome optical mapping and complete genome sequence of Sphingobacterium deserti sp. nov., a new spaces isolated from desert in the west of China.</title>
        <authorList>
            <person name="Teng C."/>
            <person name="Zhou Z."/>
            <person name="Li X."/>
            <person name="Chen M."/>
            <person name="Lin M."/>
            <person name="Wang L."/>
            <person name="Su S."/>
            <person name="Zhang C."/>
            <person name="Zhang W."/>
        </authorList>
    </citation>
    <scope>NUCLEOTIDE SEQUENCE [LARGE SCALE GENOMIC DNA]</scope>
    <source>
        <strain evidence="6">ACCC05744</strain>
    </source>
</reference>
<accession>A0A0B8T2L7</accession>
<dbReference type="GO" id="GO:0043565">
    <property type="term" value="F:sequence-specific DNA binding"/>
    <property type="evidence" value="ECO:0007669"/>
    <property type="project" value="InterPro"/>
</dbReference>
<organism evidence="5 6">
    <name type="scientific">Sphingobacterium deserti</name>
    <dbReference type="NCBI Taxonomy" id="1229276"/>
    <lineage>
        <taxon>Bacteria</taxon>
        <taxon>Pseudomonadati</taxon>
        <taxon>Bacteroidota</taxon>
        <taxon>Sphingobacteriia</taxon>
        <taxon>Sphingobacteriales</taxon>
        <taxon>Sphingobacteriaceae</taxon>
        <taxon>Sphingobacterium</taxon>
    </lineage>
</organism>
<dbReference type="Pfam" id="PF12833">
    <property type="entry name" value="HTH_18"/>
    <property type="match status" value="1"/>
</dbReference>
<dbReference type="InterPro" id="IPR009057">
    <property type="entry name" value="Homeodomain-like_sf"/>
</dbReference>
<keyword evidence="6" id="KW-1185">Reference proteome</keyword>
<dbReference type="AlphaFoldDB" id="A0A0B8T2L7"/>
<keyword evidence="2" id="KW-0238">DNA-binding</keyword>
<dbReference type="InterPro" id="IPR003313">
    <property type="entry name" value="AraC-bd"/>
</dbReference>
<evidence type="ECO:0000256" key="1">
    <source>
        <dbReference type="ARBA" id="ARBA00023015"/>
    </source>
</evidence>
<dbReference type="SUPFAM" id="SSF51182">
    <property type="entry name" value="RmlC-like cupins"/>
    <property type="match status" value="1"/>
</dbReference>
<evidence type="ECO:0000313" key="5">
    <source>
        <dbReference type="EMBL" id="KGE15582.1"/>
    </source>
</evidence>
<dbReference type="InterPro" id="IPR014710">
    <property type="entry name" value="RmlC-like_jellyroll"/>
</dbReference>
<gene>
    <name evidence="5" type="ORF">DI53_0686</name>
</gene>
<evidence type="ECO:0000256" key="3">
    <source>
        <dbReference type="ARBA" id="ARBA00023163"/>
    </source>
</evidence>
<evidence type="ECO:0000259" key="4">
    <source>
        <dbReference type="PROSITE" id="PS01124"/>
    </source>
</evidence>
<dbReference type="EMBL" id="JJMU01000010">
    <property type="protein sequence ID" value="KGE15582.1"/>
    <property type="molecule type" value="Genomic_DNA"/>
</dbReference>
<dbReference type="PANTHER" id="PTHR43280:SF27">
    <property type="entry name" value="TRANSCRIPTIONAL REGULATOR MTLR"/>
    <property type="match status" value="1"/>
</dbReference>
<dbReference type="STRING" id="1229276.DI53_0686"/>
<dbReference type="Pfam" id="PF02311">
    <property type="entry name" value="AraC_binding"/>
    <property type="match status" value="1"/>
</dbReference>
<dbReference type="OrthoDB" id="9787988at2"/>
<dbReference type="Gene3D" id="2.60.120.10">
    <property type="entry name" value="Jelly Rolls"/>
    <property type="match status" value="1"/>
</dbReference>
<dbReference type="Gene3D" id="1.10.10.60">
    <property type="entry name" value="Homeodomain-like"/>
    <property type="match status" value="2"/>
</dbReference>
<keyword evidence="3" id="KW-0804">Transcription</keyword>
<comment type="caution">
    <text evidence="5">The sequence shown here is derived from an EMBL/GenBank/DDBJ whole genome shotgun (WGS) entry which is preliminary data.</text>
</comment>
<feature type="domain" description="HTH araC/xylS-type" evidence="4">
    <location>
        <begin position="180"/>
        <end position="278"/>
    </location>
</feature>
<dbReference type="SUPFAM" id="SSF46689">
    <property type="entry name" value="Homeodomain-like"/>
    <property type="match status" value="2"/>
</dbReference>
<dbReference type="InterPro" id="IPR011051">
    <property type="entry name" value="RmlC_Cupin_sf"/>
</dbReference>
<dbReference type="RefSeq" id="WP_037495321.1">
    <property type="nucleotide sequence ID" value="NZ_JJMU01000010.1"/>
</dbReference>
<reference evidence="5 6" key="2">
    <citation type="journal article" date="2015" name="PLoS ONE">
        <title>Whole-Genome Optical Mapping and Finished Genome Sequence of Sphingobacterium deserti sp. nov., a New Species Isolated from the Western Desert of China.</title>
        <authorList>
            <person name="Teng C."/>
            <person name="Zhou Z."/>
            <person name="Molnar I."/>
            <person name="Li X."/>
            <person name="Tang R."/>
            <person name="Chen M."/>
            <person name="Wang L."/>
            <person name="Su S."/>
            <person name="Zhang W."/>
            <person name="Lin M."/>
        </authorList>
    </citation>
    <scope>NUCLEOTIDE SEQUENCE [LARGE SCALE GENOMIC DNA]</scope>
    <source>
        <strain evidence="6">ACCC05744</strain>
    </source>
</reference>
<dbReference type="eggNOG" id="COG2207">
    <property type="taxonomic scope" value="Bacteria"/>
</dbReference>
<dbReference type="PROSITE" id="PS01124">
    <property type="entry name" value="HTH_ARAC_FAMILY_2"/>
    <property type="match status" value="1"/>
</dbReference>
<evidence type="ECO:0000256" key="2">
    <source>
        <dbReference type="ARBA" id="ARBA00023125"/>
    </source>
</evidence>
<dbReference type="GO" id="GO:0003700">
    <property type="term" value="F:DNA-binding transcription factor activity"/>
    <property type="evidence" value="ECO:0007669"/>
    <property type="project" value="InterPro"/>
</dbReference>
<dbReference type="Proteomes" id="UP000031802">
    <property type="component" value="Unassembled WGS sequence"/>
</dbReference>
<dbReference type="InterPro" id="IPR018060">
    <property type="entry name" value="HTH_AraC"/>
</dbReference>
<sequence>MKTLIQKIHIEADYSFACRTYRTPDFETAWHKHVECELILITAGNGTALIGDHIGDYMEGDVFLLNMNLPHWFRKSKNEDIGSAIVVHFKKDFWGEKFLNLPELATIARVLQNENTGIQLTGELQKEIAQFLRRMEQTAGFDRIQLLLTSLQCIGESSEQNIITTAFDGVSSKEENSIIEAVMEYSFKNFLNPISLKEIAAIANMSISTFCRFFKKNIKKSYFDFLKEIRVSHACKLLRESDTPVLAVCYHCGYNSWSHFSKQFKAVKKASPLQYRKQYRVGGKL</sequence>